<evidence type="ECO:0000313" key="2">
    <source>
        <dbReference type="Proteomes" id="UP000250006"/>
    </source>
</evidence>
<comment type="caution">
    <text evidence="1">The sequence shown here is derived from an EMBL/GenBank/DDBJ whole genome shotgun (WGS) entry which is preliminary data.</text>
</comment>
<sequence length="70" mass="8048">MPQVSGQHVISAALHTGRWHKMQQFQAQLPYQPLPYLSETLILQHFDRVLTIAPPVSLLKVLHFWTTCAQ</sequence>
<proteinExistence type="predicted"/>
<keyword evidence="2" id="KW-1185">Reference proteome</keyword>
<dbReference type="Proteomes" id="UP000250006">
    <property type="component" value="Unassembled WGS sequence"/>
</dbReference>
<name>A0ABY1VMV2_9ACTO</name>
<reference evidence="1 2" key="1">
    <citation type="submission" date="2018-06" db="EMBL/GenBank/DDBJ databases">
        <authorList>
            <consortium name="Pathogen Informatics"/>
            <person name="Doyle S."/>
        </authorList>
    </citation>
    <scope>NUCLEOTIDE SEQUENCE [LARGE SCALE GENOMIC DNA]</scope>
    <source>
        <strain evidence="1 2">NCTC11535</strain>
    </source>
</reference>
<protein>
    <submittedName>
        <fullName evidence="1">Uncharacterized protein</fullName>
    </submittedName>
</protein>
<accession>A0ABY1VMV2</accession>
<dbReference type="EMBL" id="UAPQ01000006">
    <property type="protein sequence ID" value="SPT53153.1"/>
    <property type="molecule type" value="Genomic_DNA"/>
</dbReference>
<evidence type="ECO:0000313" key="1">
    <source>
        <dbReference type="EMBL" id="SPT53153.1"/>
    </source>
</evidence>
<organism evidence="1 2">
    <name type="scientific">Actinomyces bovis</name>
    <dbReference type="NCBI Taxonomy" id="1658"/>
    <lineage>
        <taxon>Bacteria</taxon>
        <taxon>Bacillati</taxon>
        <taxon>Actinomycetota</taxon>
        <taxon>Actinomycetes</taxon>
        <taxon>Actinomycetales</taxon>
        <taxon>Actinomycetaceae</taxon>
        <taxon>Actinomyces</taxon>
    </lineage>
</organism>
<gene>
    <name evidence="1" type="ORF">NCTC11535_00813</name>
</gene>